<accession>A0A5C6ZJY7</accession>
<dbReference type="EMBL" id="VORO01000005">
    <property type="protein sequence ID" value="TXD89872.1"/>
    <property type="molecule type" value="Genomic_DNA"/>
</dbReference>
<dbReference type="AlphaFoldDB" id="A0A5C6ZJY7"/>
<reference evidence="1 2" key="1">
    <citation type="submission" date="2019-08" db="EMBL/GenBank/DDBJ databases">
        <title>Genomes of Subsaximicrobium wynnwilliamsii strains.</title>
        <authorList>
            <person name="Bowman J.P."/>
        </authorList>
    </citation>
    <scope>NUCLEOTIDE SEQUENCE [LARGE SCALE GENOMIC DNA]</scope>
    <source>
        <strain evidence="1 2">2-80-2</strain>
    </source>
</reference>
<comment type="caution">
    <text evidence="1">The sequence shown here is derived from an EMBL/GenBank/DDBJ whole genome shotgun (WGS) entry which is preliminary data.</text>
</comment>
<protein>
    <submittedName>
        <fullName evidence="1">DUF4856 domain-containing protein</fullName>
    </submittedName>
</protein>
<dbReference type="Proteomes" id="UP000321578">
    <property type="component" value="Unassembled WGS sequence"/>
</dbReference>
<organism evidence="1 2">
    <name type="scientific">Subsaximicrobium wynnwilliamsii</name>
    <dbReference type="NCBI Taxonomy" id="291179"/>
    <lineage>
        <taxon>Bacteria</taxon>
        <taxon>Pseudomonadati</taxon>
        <taxon>Bacteroidota</taxon>
        <taxon>Flavobacteriia</taxon>
        <taxon>Flavobacteriales</taxon>
        <taxon>Flavobacteriaceae</taxon>
        <taxon>Subsaximicrobium</taxon>
    </lineage>
</organism>
<dbReference type="InterPro" id="IPR032331">
    <property type="entry name" value="DUF4856"/>
</dbReference>
<sequence>MIKSTLSLLIVAGLCFSCSSDDYNNTIPVQIETPASYSFERNAESSVSFDGQTTRILMAEELLNGLMDNTKTEAQLDAMFAHVEGANDFSDANLNASGKNVRSKVAASQDYFSANTTLSSVIKSDFDLWISEQANTVFPNWNNVASAGTAGQLQQTGGGTIRYINGKGFEYNQLVAKGLLGALMTDQILNNYLSPAVLDVGANRDNNTNNVLEEGKPYTTMEHKWDEAFGYLYGTEADPSNPVLGVDEFLNEYLDRVEADADFTGIAQTIFDAFKLGRAAIVANDYELRDAQANIIKEHISKVIAIRAVYYLQGAKSQLASADFASAFHGLSEGYGFIYSLQFTRQPNSDAAYFSHDEVMGMTGQLSEGNGLWDVTPETLDDISQSIATRFNFSIEAASN</sequence>
<evidence type="ECO:0000313" key="2">
    <source>
        <dbReference type="Proteomes" id="UP000321578"/>
    </source>
</evidence>
<gene>
    <name evidence="1" type="ORF">ESY86_06625</name>
</gene>
<keyword evidence="2" id="KW-1185">Reference proteome</keyword>
<dbReference type="RefSeq" id="WP_147085816.1">
    <property type="nucleotide sequence ID" value="NZ_VORM01000005.1"/>
</dbReference>
<dbReference type="OrthoDB" id="5498726at2"/>
<dbReference type="Pfam" id="PF16148">
    <property type="entry name" value="DUF4856"/>
    <property type="match status" value="1"/>
</dbReference>
<name>A0A5C6ZJY7_9FLAO</name>
<evidence type="ECO:0000313" key="1">
    <source>
        <dbReference type="EMBL" id="TXD89872.1"/>
    </source>
</evidence>
<proteinExistence type="predicted"/>